<dbReference type="SUPFAM" id="SSF48113">
    <property type="entry name" value="Heme-dependent peroxidases"/>
    <property type="match status" value="2"/>
</dbReference>
<evidence type="ECO:0000259" key="18">
    <source>
        <dbReference type="PROSITE" id="PS50873"/>
    </source>
</evidence>
<evidence type="ECO:0000313" key="19">
    <source>
        <dbReference type="EMBL" id="PWA43433.1"/>
    </source>
</evidence>
<keyword evidence="8 14" id="KW-0106">Calcium</keyword>
<dbReference type="GO" id="GO:0140825">
    <property type="term" value="F:lactoperoxidase activity"/>
    <property type="evidence" value="ECO:0007669"/>
    <property type="project" value="UniProtKB-EC"/>
</dbReference>
<comment type="cofactor">
    <cofactor evidence="14">
        <name>Ca(2+)</name>
        <dbReference type="ChEBI" id="CHEBI:29108"/>
    </cofactor>
    <text evidence="14">Binds 2 calcium ions per subunit.</text>
</comment>
<feature type="site" description="Transition state stabilizer" evidence="15">
    <location>
        <position position="424"/>
    </location>
</feature>
<evidence type="ECO:0000256" key="5">
    <source>
        <dbReference type="ARBA" id="ARBA00022559"/>
    </source>
</evidence>
<evidence type="ECO:0000256" key="12">
    <source>
        <dbReference type="ARBA" id="ARBA00023324"/>
    </source>
</evidence>
<feature type="binding site" description="axial binding residue" evidence="14">
    <location>
        <position position="557"/>
    </location>
    <ligand>
        <name>heme b</name>
        <dbReference type="ChEBI" id="CHEBI:60344"/>
    </ligand>
    <ligandPart>
        <name>Fe</name>
        <dbReference type="ChEBI" id="CHEBI:18248"/>
    </ligandPart>
</feature>
<evidence type="ECO:0000256" key="3">
    <source>
        <dbReference type="ARBA" id="ARBA00012313"/>
    </source>
</evidence>
<organism evidence="19 20">
    <name type="scientific">Artemisia annua</name>
    <name type="common">Sweet wormwood</name>
    <dbReference type="NCBI Taxonomy" id="35608"/>
    <lineage>
        <taxon>Eukaryota</taxon>
        <taxon>Viridiplantae</taxon>
        <taxon>Streptophyta</taxon>
        <taxon>Embryophyta</taxon>
        <taxon>Tracheophyta</taxon>
        <taxon>Spermatophyta</taxon>
        <taxon>Magnoliopsida</taxon>
        <taxon>eudicotyledons</taxon>
        <taxon>Gunneridae</taxon>
        <taxon>Pentapetalae</taxon>
        <taxon>asterids</taxon>
        <taxon>campanulids</taxon>
        <taxon>Asterales</taxon>
        <taxon>Asteraceae</taxon>
        <taxon>Asteroideae</taxon>
        <taxon>Anthemideae</taxon>
        <taxon>Artemisiinae</taxon>
        <taxon>Artemisia</taxon>
    </lineage>
</organism>
<evidence type="ECO:0000256" key="13">
    <source>
        <dbReference type="PIRSR" id="PIRSR600823-1"/>
    </source>
</evidence>
<dbReference type="PROSITE" id="PS50873">
    <property type="entry name" value="PEROXIDASE_4"/>
    <property type="match status" value="2"/>
</dbReference>
<evidence type="ECO:0000256" key="6">
    <source>
        <dbReference type="ARBA" id="ARBA00022617"/>
    </source>
</evidence>
<feature type="active site" description="Proton acceptor" evidence="13">
    <location>
        <position position="428"/>
    </location>
</feature>
<dbReference type="GO" id="GO:0006979">
    <property type="term" value="P:response to oxidative stress"/>
    <property type="evidence" value="ECO:0007669"/>
    <property type="project" value="InterPro"/>
</dbReference>
<accession>A0A2U1L361</accession>
<dbReference type="PRINTS" id="PR00458">
    <property type="entry name" value="PEROXIDASE"/>
</dbReference>
<feature type="binding site" evidence="14">
    <location>
        <position position="429"/>
    </location>
    <ligand>
        <name>Ca(2+)</name>
        <dbReference type="ChEBI" id="CHEBI:29108"/>
        <label>1</label>
    </ligand>
</feature>
<evidence type="ECO:0000256" key="7">
    <source>
        <dbReference type="ARBA" id="ARBA00022723"/>
    </source>
</evidence>
<feature type="domain" description="Plant heme peroxidase family profile" evidence="18">
    <location>
        <begin position="387"/>
        <end position="686"/>
    </location>
</feature>
<comment type="catalytic activity">
    <reaction evidence="1">
        <text>2 a phenolic donor + H2O2 = 2 a phenolic radical donor + 2 H2O</text>
        <dbReference type="Rhea" id="RHEA:56136"/>
        <dbReference type="ChEBI" id="CHEBI:15377"/>
        <dbReference type="ChEBI" id="CHEBI:16240"/>
        <dbReference type="ChEBI" id="CHEBI:139520"/>
        <dbReference type="ChEBI" id="CHEBI:139521"/>
        <dbReference type="EC" id="1.11.1.7"/>
    </reaction>
</comment>
<keyword evidence="12" id="KW-0376">Hydrogen peroxide</keyword>
<evidence type="ECO:0000313" key="20">
    <source>
        <dbReference type="Proteomes" id="UP000245207"/>
    </source>
</evidence>
<dbReference type="GO" id="GO:0042744">
    <property type="term" value="P:hydrogen peroxide catabolic process"/>
    <property type="evidence" value="ECO:0007669"/>
    <property type="project" value="UniProtKB-KW"/>
</dbReference>
<feature type="binding site" evidence="14">
    <location>
        <position position="614"/>
    </location>
    <ligand>
        <name>Ca(2+)</name>
        <dbReference type="ChEBI" id="CHEBI:29108"/>
        <label>2</label>
    </ligand>
</feature>
<dbReference type="AlphaFoldDB" id="A0A2U1L361"/>
<evidence type="ECO:0000256" key="1">
    <source>
        <dbReference type="ARBA" id="ARBA00000189"/>
    </source>
</evidence>
<reference evidence="19 20" key="1">
    <citation type="journal article" date="2018" name="Mol. Plant">
        <title>The genome of Artemisia annua provides insight into the evolution of Asteraceae family and artemisinin biosynthesis.</title>
        <authorList>
            <person name="Shen Q."/>
            <person name="Zhang L."/>
            <person name="Liao Z."/>
            <person name="Wang S."/>
            <person name="Yan T."/>
            <person name="Shi P."/>
            <person name="Liu M."/>
            <person name="Fu X."/>
            <person name="Pan Q."/>
            <person name="Wang Y."/>
            <person name="Lv Z."/>
            <person name="Lu X."/>
            <person name="Zhang F."/>
            <person name="Jiang W."/>
            <person name="Ma Y."/>
            <person name="Chen M."/>
            <person name="Hao X."/>
            <person name="Li L."/>
            <person name="Tang Y."/>
            <person name="Lv G."/>
            <person name="Zhou Y."/>
            <person name="Sun X."/>
            <person name="Brodelius P.E."/>
            <person name="Rose J.K.C."/>
            <person name="Tang K."/>
        </authorList>
    </citation>
    <scope>NUCLEOTIDE SEQUENCE [LARGE SCALE GENOMIC DNA]</scope>
    <source>
        <strain evidence="20">cv. Huhao1</strain>
        <tissue evidence="19">Leaf</tissue>
    </source>
</reference>
<evidence type="ECO:0000256" key="17">
    <source>
        <dbReference type="RuleBase" id="RU004241"/>
    </source>
</evidence>
<dbReference type="GO" id="GO:0020037">
    <property type="term" value="F:heme binding"/>
    <property type="evidence" value="ECO:0007669"/>
    <property type="project" value="InterPro"/>
</dbReference>
<dbReference type="EC" id="1.11.1.7" evidence="3"/>
<evidence type="ECO:0000256" key="4">
    <source>
        <dbReference type="ARBA" id="ARBA00022525"/>
    </source>
</evidence>
<dbReference type="PROSITE" id="PS00436">
    <property type="entry name" value="PEROXIDASE_2"/>
    <property type="match status" value="2"/>
</dbReference>
<evidence type="ECO:0000256" key="8">
    <source>
        <dbReference type="ARBA" id="ARBA00022837"/>
    </source>
</evidence>
<dbReference type="Gene3D" id="1.10.520.10">
    <property type="match status" value="2"/>
</dbReference>
<proteinExistence type="inferred from homology"/>
<dbReference type="CDD" id="cd00693">
    <property type="entry name" value="secretory_peroxidase"/>
    <property type="match status" value="2"/>
</dbReference>
<dbReference type="Pfam" id="PF00141">
    <property type="entry name" value="peroxidase"/>
    <property type="match status" value="2"/>
</dbReference>
<keyword evidence="5 19" id="KW-0575">Peroxidase</keyword>
<keyword evidence="7 14" id="KW-0479">Metal-binding</keyword>
<comment type="caution">
    <text evidence="19">The sequence shown here is derived from an EMBL/GenBank/DDBJ whole genome shotgun (WGS) entry which is preliminary data.</text>
</comment>
<keyword evidence="11 16" id="KW-1015">Disulfide bond</keyword>
<comment type="function">
    <text evidence="2">Removal of H(2)O(2), oxidation of toxic reductants, biosynthesis and degradation of lignin, suberization, auxin catabolism, response to environmental stresses such as wounding, pathogen attack and oxidative stress. These functions might be dependent on each isozyme/isoform in each plant tissue.</text>
</comment>
<keyword evidence="9" id="KW-0560">Oxidoreductase</keyword>
<dbReference type="InterPro" id="IPR010255">
    <property type="entry name" value="Haem_peroxidase_sf"/>
</dbReference>
<dbReference type="Proteomes" id="UP000245207">
    <property type="component" value="Unassembled WGS sequence"/>
</dbReference>
<evidence type="ECO:0000256" key="15">
    <source>
        <dbReference type="PIRSR" id="PIRSR600823-4"/>
    </source>
</evidence>
<dbReference type="PANTHER" id="PTHR31517">
    <property type="match status" value="1"/>
</dbReference>
<evidence type="ECO:0000256" key="11">
    <source>
        <dbReference type="ARBA" id="ARBA00023157"/>
    </source>
</evidence>
<protein>
    <recommendedName>
        <fullName evidence="3">peroxidase</fullName>
        <ecNumber evidence="3">1.11.1.7</ecNumber>
    </recommendedName>
</protein>
<dbReference type="InterPro" id="IPR002016">
    <property type="entry name" value="Haem_peroxidase"/>
</dbReference>
<feature type="binding site" evidence="14">
    <location>
        <position position="436"/>
    </location>
    <ligand>
        <name>Ca(2+)</name>
        <dbReference type="ChEBI" id="CHEBI:29108"/>
        <label>1</label>
    </ligand>
</feature>
<keyword evidence="4" id="KW-0964">Secreted</keyword>
<feature type="domain" description="Plant heme peroxidase family profile" evidence="18">
    <location>
        <begin position="76"/>
        <end position="368"/>
    </location>
</feature>
<feature type="disulfide bond" evidence="16">
    <location>
        <begin position="484"/>
        <end position="682"/>
    </location>
</feature>
<dbReference type="InterPro" id="IPR019794">
    <property type="entry name" value="Peroxidases_AS"/>
</dbReference>
<dbReference type="EMBL" id="PKPP01011835">
    <property type="protein sequence ID" value="PWA43433.1"/>
    <property type="molecule type" value="Genomic_DNA"/>
</dbReference>
<feature type="binding site" evidence="14">
    <location>
        <position position="606"/>
    </location>
    <ligand>
        <name>Ca(2+)</name>
        <dbReference type="ChEBI" id="CHEBI:29108"/>
        <label>2</label>
    </ligand>
</feature>
<evidence type="ECO:0000256" key="2">
    <source>
        <dbReference type="ARBA" id="ARBA00002322"/>
    </source>
</evidence>
<dbReference type="InterPro" id="IPR033905">
    <property type="entry name" value="Secretory_peroxidase"/>
</dbReference>
<dbReference type="PANTHER" id="PTHR31517:SF69">
    <property type="entry name" value="PEROXIDASE"/>
    <property type="match status" value="1"/>
</dbReference>
<evidence type="ECO:0000256" key="14">
    <source>
        <dbReference type="PIRSR" id="PIRSR600823-3"/>
    </source>
</evidence>
<feature type="disulfide bond" evidence="16">
    <location>
        <begin position="430"/>
        <end position="435"/>
    </location>
</feature>
<gene>
    <name evidence="19" type="ORF">CTI12_AA535790</name>
</gene>
<keyword evidence="10 14" id="KW-0408">Iron</keyword>
<keyword evidence="20" id="KW-1185">Reference proteome</keyword>
<dbReference type="FunFam" id="1.10.520.10:FF:000008">
    <property type="entry name" value="Peroxidase"/>
    <property type="match status" value="2"/>
</dbReference>
<sequence length="694" mass="76879">MTNKIQPQQFPTITENLLSFDSMFHQLHTLLILLATMGNSRLFQLIFLIITSILTSIDASAKYLHRNNHKNPPPPPLTLDYYAKTCPRFHEIVRTTVVPKQLSHPTTAAATLRLFFHDCMVGGCDASVLIASNAYNKAERDYDINESLAGDGFDVVTRVKMALEVECPGVVSCSDVLAITTRDLLIQVGGPHYEVKLGRKDGLESKASNVEGKLGRANMTLNEVIRVFESHKYTHREMVALMGGGHTIGFAHCKEFESRLFGPKPDPSVHPKLAERLKAMCVNRSKDPSVSAFLDPISAGNFDNMIFKNILNGLGVLGTDQAMASDPRTRPLVEEYARDSAKFFNDFARAMEKTSVYQVKTGNQGEVRHASAKYLHRNNHKNPPPPPLTLDYYAKTCPRFHEIVRTTVVPKQLSHPTTAAATLRLFFHDCMVGGCDASVLIASNAYNKAERDYDINESLAGDGFDVVTRVKMALEVECPGVVSCSDVLAITTRDLLIQVGGPHYEVKLGRKDGLESKASNVEGKLGRANMTLNEVIRVFESHKYTHREMVALMGGGHTIGFAHCKEFESRLFGPKPDPSVHPKLAERLKAMCVNRSKDPSVSAFLDPISAGNFDNMIFKNILNGLGVLGTDQAMASDPRTRPLVEEYARDSAKFFNDFARAMEKTSVYQVKTGNQGEVRRRCDAFNNLPNGRKT</sequence>
<dbReference type="GO" id="GO:0046872">
    <property type="term" value="F:metal ion binding"/>
    <property type="evidence" value="ECO:0007669"/>
    <property type="project" value="UniProtKB-KW"/>
</dbReference>
<comment type="similarity">
    <text evidence="17">Belongs to the peroxidase family.</text>
</comment>
<feature type="binding site" evidence="14">
    <location>
        <position position="434"/>
    </location>
    <ligand>
        <name>Ca(2+)</name>
        <dbReference type="ChEBI" id="CHEBI:29108"/>
        <label>1</label>
    </ligand>
</feature>
<dbReference type="STRING" id="35608.A0A2U1L361"/>
<evidence type="ECO:0000256" key="9">
    <source>
        <dbReference type="ARBA" id="ARBA00023002"/>
    </source>
</evidence>
<feature type="disulfide bond" evidence="16">
    <location>
        <begin position="564"/>
        <end position="592"/>
    </location>
</feature>
<feature type="disulfide bond" evidence="16">
    <location>
        <begin position="397"/>
        <end position="478"/>
    </location>
</feature>
<comment type="cofactor">
    <cofactor evidence="14">
        <name>heme b</name>
        <dbReference type="ChEBI" id="CHEBI:60344"/>
    </cofactor>
    <text evidence="14">Binds 1 heme b (iron(II)-protoporphyrin IX) group per subunit.</text>
</comment>
<dbReference type="PRINTS" id="PR00461">
    <property type="entry name" value="PLPEROXIDASE"/>
</dbReference>
<dbReference type="FunFam" id="1.10.420.10:FF:000001">
    <property type="entry name" value="Peroxidase"/>
    <property type="match status" value="2"/>
</dbReference>
<dbReference type="Gene3D" id="1.10.420.10">
    <property type="entry name" value="Peroxidase, domain 2"/>
    <property type="match status" value="2"/>
</dbReference>
<keyword evidence="6" id="KW-0349">Heme</keyword>
<feature type="binding site" evidence="14">
    <location>
        <position position="558"/>
    </location>
    <ligand>
        <name>Ca(2+)</name>
        <dbReference type="ChEBI" id="CHEBI:29108"/>
        <label>2</label>
    </ligand>
</feature>
<evidence type="ECO:0000256" key="10">
    <source>
        <dbReference type="ARBA" id="ARBA00023004"/>
    </source>
</evidence>
<feature type="binding site" evidence="14">
    <location>
        <position position="432"/>
    </location>
    <ligand>
        <name>Ca(2+)</name>
        <dbReference type="ChEBI" id="CHEBI:29108"/>
        <label>1</label>
    </ligand>
</feature>
<feature type="binding site" evidence="14">
    <location>
        <position position="450"/>
    </location>
    <ligand>
        <name>Ca(2+)</name>
        <dbReference type="ChEBI" id="CHEBI:29108"/>
        <label>1</label>
    </ligand>
</feature>
<evidence type="ECO:0000256" key="16">
    <source>
        <dbReference type="PIRSR" id="PIRSR600823-5"/>
    </source>
</evidence>
<dbReference type="OrthoDB" id="2113341at2759"/>
<feature type="binding site" evidence="14">
    <location>
        <position position="438"/>
    </location>
    <ligand>
        <name>Ca(2+)</name>
        <dbReference type="ChEBI" id="CHEBI:29108"/>
        <label>1</label>
    </ligand>
</feature>
<name>A0A2U1L361_ARTAN</name>
<dbReference type="InterPro" id="IPR000823">
    <property type="entry name" value="Peroxidase_pln"/>
</dbReference>